<keyword evidence="2 5" id="KW-0645">Protease</keyword>
<organism evidence="5 6">
    <name type="scientific">Planctopirus ephydatiae</name>
    <dbReference type="NCBI Taxonomy" id="2528019"/>
    <lineage>
        <taxon>Bacteria</taxon>
        <taxon>Pseudomonadati</taxon>
        <taxon>Planctomycetota</taxon>
        <taxon>Planctomycetia</taxon>
        <taxon>Planctomycetales</taxon>
        <taxon>Planctomycetaceae</taxon>
        <taxon>Planctopirus</taxon>
    </lineage>
</organism>
<dbReference type="SMART" id="SM00228">
    <property type="entry name" value="PDZ"/>
    <property type="match status" value="2"/>
</dbReference>
<dbReference type="RefSeq" id="WP_145302177.1">
    <property type="nucleotide sequence ID" value="NZ_CP036299.1"/>
</dbReference>
<dbReference type="Pfam" id="PF13180">
    <property type="entry name" value="PDZ_2"/>
    <property type="match status" value="1"/>
</dbReference>
<dbReference type="SUPFAM" id="SSF50494">
    <property type="entry name" value="Trypsin-like serine proteases"/>
    <property type="match status" value="1"/>
</dbReference>
<dbReference type="PANTHER" id="PTHR22939:SF129">
    <property type="entry name" value="SERINE PROTEASE HTRA2, MITOCHONDRIAL"/>
    <property type="match status" value="1"/>
</dbReference>
<dbReference type="EMBL" id="CP036299">
    <property type="protein sequence ID" value="QDV31378.1"/>
    <property type="molecule type" value="Genomic_DNA"/>
</dbReference>
<evidence type="ECO:0000256" key="1">
    <source>
        <dbReference type="ARBA" id="ARBA00010541"/>
    </source>
</evidence>
<evidence type="ECO:0000256" key="3">
    <source>
        <dbReference type="ARBA" id="ARBA00022801"/>
    </source>
</evidence>
<comment type="similarity">
    <text evidence="1">Belongs to the peptidase S1C family.</text>
</comment>
<dbReference type="InterPro" id="IPR001940">
    <property type="entry name" value="Peptidase_S1C"/>
</dbReference>
<dbReference type="EC" id="3.4.21.107" evidence="5"/>
<dbReference type="InterPro" id="IPR036034">
    <property type="entry name" value="PDZ_sf"/>
</dbReference>
<keyword evidence="3 5" id="KW-0378">Hydrolase</keyword>
<dbReference type="GO" id="GO:0006508">
    <property type="term" value="P:proteolysis"/>
    <property type="evidence" value="ECO:0007669"/>
    <property type="project" value="UniProtKB-KW"/>
</dbReference>
<accession>A0A518GS05</accession>
<dbReference type="PROSITE" id="PS50106">
    <property type="entry name" value="PDZ"/>
    <property type="match status" value="1"/>
</dbReference>
<dbReference type="Gene3D" id="2.40.10.120">
    <property type="match status" value="1"/>
</dbReference>
<dbReference type="InterPro" id="IPR009003">
    <property type="entry name" value="Peptidase_S1_PA"/>
</dbReference>
<dbReference type="Pfam" id="PF13365">
    <property type="entry name" value="Trypsin_2"/>
    <property type="match status" value="1"/>
</dbReference>
<dbReference type="InterPro" id="IPR001478">
    <property type="entry name" value="PDZ"/>
</dbReference>
<evidence type="ECO:0000313" key="5">
    <source>
        <dbReference type="EMBL" id="QDV31378.1"/>
    </source>
</evidence>
<dbReference type="PRINTS" id="PR00834">
    <property type="entry name" value="PROTEASES2C"/>
</dbReference>
<dbReference type="InterPro" id="IPR041489">
    <property type="entry name" value="PDZ_6"/>
</dbReference>
<dbReference type="Proteomes" id="UP000315349">
    <property type="component" value="Chromosome"/>
</dbReference>
<dbReference type="Gene3D" id="2.30.42.10">
    <property type="match status" value="2"/>
</dbReference>
<sequence>MWSCESTPPVFKAVSTARGSLRGLLVVVLAFGACCSTTLLAQAPALPVVAFEKTVQNLVERNQGAIVSIARVRPSATEMIIGPDQRVTRLDPLDPDFVPNEFASGILIRGANPQEPVVLTCYHAVRNGQRYGQPVKGDQSRLFVTFTGRKGCWATVFAADPRSDLAVLALDSGALRSGDLNLTPLELGRADEMTKGQFVLLLGNPYAIARDGSASVTMGMISNMTRRPPPDPLVARDDSRKAKPTIHYFGTLWQVDARLSLGMSGAAAINLNGELVGIGSSLAALDGYEKSSGFVVPFDTGVRRIVESLIRGEEVEYGFLGVSLNRAPVVIPRAIEGYPRVLYGTQVEMAYPYSPAWNGRIEPGDIVLEIGGVRILQGDDLMREVGLKAPGTVVPFKVLRGQQELQLSVRLGKWPVDWEDQIVASGARRAALRGLTVDYSTGRWKLLPQPIRFLPGVLVTEIVAESAGSRAGLHVGDFITEVNGQPVGTPAEFTTLVTAAAGKLKLTLADGRQVTVDAE</sequence>
<evidence type="ECO:0000313" key="6">
    <source>
        <dbReference type="Proteomes" id="UP000315349"/>
    </source>
</evidence>
<dbReference type="KEGG" id="peh:Spb1_33220"/>
<proteinExistence type="inferred from homology"/>
<dbReference type="SUPFAM" id="SSF50156">
    <property type="entry name" value="PDZ domain-like"/>
    <property type="match status" value="2"/>
</dbReference>
<dbReference type="AlphaFoldDB" id="A0A518GS05"/>
<evidence type="ECO:0000256" key="2">
    <source>
        <dbReference type="ARBA" id="ARBA00022670"/>
    </source>
</evidence>
<protein>
    <submittedName>
        <fullName evidence="5">Putative periplasmic serine endoprotease DegP-like</fullName>
        <ecNumber evidence="5">3.4.21.107</ecNumber>
    </submittedName>
</protein>
<gene>
    <name evidence="5" type="primary">mucD_5</name>
    <name evidence="5" type="ORF">Spb1_33220</name>
</gene>
<dbReference type="OrthoDB" id="208231at2"/>
<reference evidence="5 6" key="1">
    <citation type="submission" date="2019-02" db="EMBL/GenBank/DDBJ databases">
        <title>Deep-cultivation of Planctomycetes and their phenomic and genomic characterization uncovers novel biology.</title>
        <authorList>
            <person name="Wiegand S."/>
            <person name="Jogler M."/>
            <person name="Boedeker C."/>
            <person name="Pinto D."/>
            <person name="Vollmers J."/>
            <person name="Rivas-Marin E."/>
            <person name="Kohn T."/>
            <person name="Peeters S.H."/>
            <person name="Heuer A."/>
            <person name="Rast P."/>
            <person name="Oberbeckmann S."/>
            <person name="Bunk B."/>
            <person name="Jeske O."/>
            <person name="Meyerdierks A."/>
            <person name="Storesund J.E."/>
            <person name="Kallscheuer N."/>
            <person name="Luecker S."/>
            <person name="Lage O.M."/>
            <person name="Pohl T."/>
            <person name="Merkel B.J."/>
            <person name="Hornburger P."/>
            <person name="Mueller R.-W."/>
            <person name="Bruemmer F."/>
            <person name="Labrenz M."/>
            <person name="Spormann A.M."/>
            <person name="Op den Camp H."/>
            <person name="Overmann J."/>
            <person name="Amann R."/>
            <person name="Jetten M.S.M."/>
            <person name="Mascher T."/>
            <person name="Medema M.H."/>
            <person name="Devos D.P."/>
            <person name="Kaster A.-K."/>
            <person name="Ovreas L."/>
            <person name="Rohde M."/>
            <person name="Galperin M.Y."/>
            <person name="Jogler C."/>
        </authorList>
    </citation>
    <scope>NUCLEOTIDE SEQUENCE [LARGE SCALE GENOMIC DNA]</scope>
    <source>
        <strain evidence="5 6">Spb1</strain>
    </source>
</reference>
<dbReference type="GO" id="GO:0004252">
    <property type="term" value="F:serine-type endopeptidase activity"/>
    <property type="evidence" value="ECO:0007669"/>
    <property type="project" value="InterPro"/>
</dbReference>
<evidence type="ECO:0000259" key="4">
    <source>
        <dbReference type="PROSITE" id="PS50106"/>
    </source>
</evidence>
<dbReference type="PANTHER" id="PTHR22939">
    <property type="entry name" value="SERINE PROTEASE FAMILY S1C HTRA-RELATED"/>
    <property type="match status" value="1"/>
</dbReference>
<keyword evidence="6" id="KW-1185">Reference proteome</keyword>
<feature type="domain" description="PDZ" evidence="4">
    <location>
        <begin position="421"/>
        <end position="512"/>
    </location>
</feature>
<name>A0A518GS05_9PLAN</name>
<dbReference type="Pfam" id="PF17820">
    <property type="entry name" value="PDZ_6"/>
    <property type="match status" value="1"/>
</dbReference>